<dbReference type="WBParaSite" id="Gr19_v10_g15723.t1">
    <property type="protein sequence ID" value="Gr19_v10_g15723.t1"/>
    <property type="gene ID" value="Gr19_v10_g15723"/>
</dbReference>
<name>A0A914HAH6_GLORO</name>
<feature type="region of interest" description="Disordered" evidence="1">
    <location>
        <begin position="143"/>
        <end position="195"/>
    </location>
</feature>
<accession>A0A914HAH6</accession>
<feature type="compositionally biased region" description="Basic and acidic residues" evidence="1">
    <location>
        <begin position="181"/>
        <end position="195"/>
    </location>
</feature>
<dbReference type="PANTHER" id="PTHR23200">
    <property type="entry name" value="METALLO-BETA-LACTAMASE DOMAIN-CONTAINING PROTEIN 1"/>
    <property type="match status" value="1"/>
</dbReference>
<evidence type="ECO:0000313" key="3">
    <source>
        <dbReference type="WBParaSite" id="Gr19_v10_g15723.t1"/>
    </source>
</evidence>
<dbReference type="AlphaFoldDB" id="A0A914HAH6"/>
<dbReference type="Proteomes" id="UP000887572">
    <property type="component" value="Unplaced"/>
</dbReference>
<sequence length="195" mass="22035">MGNLNLFPCAEIHSGIATFHANTLRPQSAPSFANNRSDLPFRSLSDNADLYLTPGISLQDQSLVVRRVHGHGTVAIVGKLVLNEEDLTSSNSAIRAFGVEDSEHRKLWQATRREIVCLADFVIPGYGVPFKVNETLKRLAEYRQTSEEEKREKGDEAEEKRGDEAEERKRREGMKRKNGKRREGMKLKNGREEKG</sequence>
<reference evidence="3" key="1">
    <citation type="submission" date="2022-11" db="UniProtKB">
        <authorList>
            <consortium name="WormBaseParasite"/>
        </authorList>
    </citation>
    <scope>IDENTIFICATION</scope>
</reference>
<feature type="compositionally biased region" description="Basic residues" evidence="1">
    <location>
        <begin position="171"/>
        <end position="180"/>
    </location>
</feature>
<feature type="compositionally biased region" description="Basic and acidic residues" evidence="1">
    <location>
        <begin position="143"/>
        <end position="170"/>
    </location>
</feature>
<proteinExistence type="predicted"/>
<dbReference type="PANTHER" id="PTHR23200:SF49">
    <property type="entry name" value="METALLO-BETA-LACTAMASE DOMAIN-CONTAINING PROTEIN"/>
    <property type="match status" value="1"/>
</dbReference>
<keyword evidence="2" id="KW-1185">Reference proteome</keyword>
<evidence type="ECO:0000256" key="1">
    <source>
        <dbReference type="SAM" id="MobiDB-lite"/>
    </source>
</evidence>
<protein>
    <submittedName>
        <fullName evidence="3">Uncharacterized protein</fullName>
    </submittedName>
</protein>
<dbReference type="InterPro" id="IPR036866">
    <property type="entry name" value="RibonucZ/Hydroxyglut_hydro"/>
</dbReference>
<dbReference type="Gene3D" id="3.60.15.10">
    <property type="entry name" value="Ribonuclease Z/Hydroxyacylglutathione hydrolase-like"/>
    <property type="match status" value="1"/>
</dbReference>
<dbReference type="InterPro" id="IPR039344">
    <property type="entry name" value="MBLAC1"/>
</dbReference>
<evidence type="ECO:0000313" key="2">
    <source>
        <dbReference type="Proteomes" id="UP000887572"/>
    </source>
</evidence>
<organism evidence="2 3">
    <name type="scientific">Globodera rostochiensis</name>
    <name type="common">Golden nematode worm</name>
    <name type="synonym">Heterodera rostochiensis</name>
    <dbReference type="NCBI Taxonomy" id="31243"/>
    <lineage>
        <taxon>Eukaryota</taxon>
        <taxon>Metazoa</taxon>
        <taxon>Ecdysozoa</taxon>
        <taxon>Nematoda</taxon>
        <taxon>Chromadorea</taxon>
        <taxon>Rhabditida</taxon>
        <taxon>Tylenchina</taxon>
        <taxon>Tylenchomorpha</taxon>
        <taxon>Tylenchoidea</taxon>
        <taxon>Heteroderidae</taxon>
        <taxon>Heteroderinae</taxon>
        <taxon>Globodera</taxon>
    </lineage>
</organism>